<gene>
    <name evidence="2" type="ORF">RCC_05593</name>
</gene>
<name>A0A2D3UWI3_9PEZI</name>
<dbReference type="AlphaFoldDB" id="A0A2D3UWI3"/>
<feature type="region of interest" description="Disordered" evidence="1">
    <location>
        <begin position="79"/>
        <end position="125"/>
    </location>
</feature>
<organism evidence="2 3">
    <name type="scientific">Ramularia collo-cygni</name>
    <dbReference type="NCBI Taxonomy" id="112498"/>
    <lineage>
        <taxon>Eukaryota</taxon>
        <taxon>Fungi</taxon>
        <taxon>Dikarya</taxon>
        <taxon>Ascomycota</taxon>
        <taxon>Pezizomycotina</taxon>
        <taxon>Dothideomycetes</taxon>
        <taxon>Dothideomycetidae</taxon>
        <taxon>Mycosphaerellales</taxon>
        <taxon>Mycosphaerellaceae</taxon>
        <taxon>Ramularia</taxon>
    </lineage>
</organism>
<sequence length="125" mass="13891">MLRVRSSPPPSTNTHVRATVIEGIEKCPMPVKVSTELLSTSKLAIIDYEGGARIPVIQHSSQWIAIVIERWCSRKHSHHDREFLDATPPSSGGDLSSLVIPQSGREHERERHSVLDAEANHRPCA</sequence>
<dbReference type="RefSeq" id="XP_023626628.1">
    <property type="nucleotide sequence ID" value="XM_023770860.1"/>
</dbReference>
<dbReference type="GeneID" id="35600747"/>
<evidence type="ECO:0000256" key="1">
    <source>
        <dbReference type="SAM" id="MobiDB-lite"/>
    </source>
</evidence>
<accession>A0A2D3UWI3</accession>
<evidence type="ECO:0000313" key="3">
    <source>
        <dbReference type="Proteomes" id="UP000225277"/>
    </source>
</evidence>
<dbReference type="Proteomes" id="UP000225277">
    <property type="component" value="Unassembled WGS sequence"/>
</dbReference>
<keyword evidence="3" id="KW-1185">Reference proteome</keyword>
<evidence type="ECO:0000313" key="2">
    <source>
        <dbReference type="EMBL" id="CZT19738.1"/>
    </source>
</evidence>
<protein>
    <submittedName>
        <fullName evidence="2">Uncharacterized protein</fullName>
    </submittedName>
</protein>
<feature type="compositionally biased region" description="Basic and acidic residues" evidence="1">
    <location>
        <begin position="104"/>
        <end position="125"/>
    </location>
</feature>
<proteinExistence type="predicted"/>
<dbReference type="EMBL" id="FJUY01000008">
    <property type="protein sequence ID" value="CZT19738.1"/>
    <property type="molecule type" value="Genomic_DNA"/>
</dbReference>
<reference evidence="2 3" key="1">
    <citation type="submission" date="2016-03" db="EMBL/GenBank/DDBJ databases">
        <authorList>
            <person name="Ploux O."/>
        </authorList>
    </citation>
    <scope>NUCLEOTIDE SEQUENCE [LARGE SCALE GENOMIC DNA]</scope>
    <source>
        <strain evidence="2 3">URUG2</strain>
    </source>
</reference>